<dbReference type="InterPro" id="IPR036513">
    <property type="entry name" value="STAS_dom_sf"/>
</dbReference>
<accession>A0ABM7QD80</accession>
<name>A0ABM7QD80_9GAMM</name>
<dbReference type="Proteomes" id="UP000680514">
    <property type="component" value="Chromosome"/>
</dbReference>
<protein>
    <recommendedName>
        <fullName evidence="1">MlaB-like STAS domain-containing protein</fullName>
    </recommendedName>
</protein>
<gene>
    <name evidence="2" type="ORF">LYSHEL_12890</name>
</gene>
<evidence type="ECO:0000313" key="2">
    <source>
        <dbReference type="EMBL" id="BCT95418.1"/>
    </source>
</evidence>
<evidence type="ECO:0000259" key="1">
    <source>
        <dbReference type="Pfam" id="PF13466"/>
    </source>
</evidence>
<keyword evidence="3" id="KW-1185">Reference proteome</keyword>
<organism evidence="2 3">
    <name type="scientific">Lysobacter helvus</name>
    <dbReference type="NCBI Taxonomy" id="2675059"/>
    <lineage>
        <taxon>Bacteria</taxon>
        <taxon>Pseudomonadati</taxon>
        <taxon>Pseudomonadota</taxon>
        <taxon>Gammaproteobacteria</taxon>
        <taxon>Lysobacterales</taxon>
        <taxon>Lysobacteraceae</taxon>
        <taxon>Lysobacter</taxon>
    </lineage>
</organism>
<dbReference type="EMBL" id="AP024546">
    <property type="protein sequence ID" value="BCT95418.1"/>
    <property type="molecule type" value="Genomic_DNA"/>
</dbReference>
<reference evidence="2 3" key="1">
    <citation type="submission" date="2021-03" db="EMBL/GenBank/DDBJ databases">
        <title>Complete Genome Sequences of Two Lysobacter Strains Isolated from Sea Water (Lysobacter caseinilyticus) and Soil (Lysobacter helvus) in South Korea.</title>
        <authorList>
            <person name="Watanabe Y."/>
            <person name="Arakawa K."/>
        </authorList>
    </citation>
    <scope>NUCLEOTIDE SEQUENCE [LARGE SCALE GENOMIC DNA]</scope>
    <source>
        <strain evidence="2 3">D10</strain>
    </source>
</reference>
<sequence>MRTPADNGAGVARDGDALVFTGALSRVAVAALWARALAQLSGVRRFDLGGTTSVDSAGLALLAALAARAGNGVVVTGDPPGLSALRDAYRLDAGLGFASA</sequence>
<dbReference type="Gene3D" id="3.30.750.24">
    <property type="entry name" value="STAS domain"/>
    <property type="match status" value="1"/>
</dbReference>
<dbReference type="InterPro" id="IPR058548">
    <property type="entry name" value="MlaB-like_STAS"/>
</dbReference>
<dbReference type="SUPFAM" id="SSF52091">
    <property type="entry name" value="SpoIIaa-like"/>
    <property type="match status" value="1"/>
</dbReference>
<dbReference type="Pfam" id="PF13466">
    <property type="entry name" value="STAS_2"/>
    <property type="match status" value="1"/>
</dbReference>
<feature type="domain" description="MlaB-like STAS" evidence="1">
    <location>
        <begin position="18"/>
        <end position="92"/>
    </location>
</feature>
<proteinExistence type="predicted"/>
<evidence type="ECO:0000313" key="3">
    <source>
        <dbReference type="Proteomes" id="UP000680514"/>
    </source>
</evidence>
<dbReference type="RefSeq" id="WP_213436900.1">
    <property type="nucleotide sequence ID" value="NZ_AP024546.1"/>
</dbReference>